<evidence type="ECO:0000256" key="1">
    <source>
        <dbReference type="ARBA" id="ARBA00000824"/>
    </source>
</evidence>
<keyword evidence="11" id="KW-0057">Aromatic amino acid biosynthesis</keyword>
<dbReference type="InterPro" id="IPR018528">
    <property type="entry name" value="Preph_deHydtase_CS"/>
</dbReference>
<keyword evidence="14 23" id="KW-0456">Lyase</keyword>
<dbReference type="FunFam" id="3.40.190.10:FF:000034">
    <property type="entry name" value="Chorismate mutase/prephenate dehydratase"/>
    <property type="match status" value="1"/>
</dbReference>
<evidence type="ECO:0000313" key="23">
    <source>
        <dbReference type="EMBL" id="HIR70981.1"/>
    </source>
</evidence>
<comment type="caution">
    <text evidence="23">The sequence shown here is derived from an EMBL/GenBank/DDBJ whole genome shotgun (WGS) entry which is preliminary data.</text>
</comment>
<organism evidence="23 24">
    <name type="scientific">Candidatus Pullilachnospira gallistercoris</name>
    <dbReference type="NCBI Taxonomy" id="2840911"/>
    <lineage>
        <taxon>Bacteria</taxon>
        <taxon>Bacillati</taxon>
        <taxon>Bacillota</taxon>
        <taxon>Clostridia</taxon>
        <taxon>Lachnospirales</taxon>
        <taxon>Lachnospiraceae</taxon>
        <taxon>Lachnospiraceae incertae sedis</taxon>
        <taxon>Candidatus Pullilachnospira</taxon>
    </lineage>
</organism>
<dbReference type="InterPro" id="IPR008242">
    <property type="entry name" value="Chor_mutase/pphenate_deHydtase"/>
</dbReference>
<evidence type="ECO:0000256" key="15">
    <source>
        <dbReference type="ARBA" id="ARBA00023268"/>
    </source>
</evidence>
<dbReference type="Pfam" id="PF00800">
    <property type="entry name" value="PDT"/>
    <property type="match status" value="1"/>
</dbReference>
<feature type="domain" description="ACT" evidence="22">
    <location>
        <begin position="303"/>
        <end position="378"/>
    </location>
</feature>
<name>A0A9D1JAT2_9FIRM</name>
<dbReference type="Proteomes" id="UP000823912">
    <property type="component" value="Unassembled WGS sequence"/>
</dbReference>
<dbReference type="NCBIfam" id="NF008865">
    <property type="entry name" value="PRK11898.1"/>
    <property type="match status" value="1"/>
</dbReference>
<evidence type="ECO:0000256" key="2">
    <source>
        <dbReference type="ARBA" id="ARBA00002364"/>
    </source>
</evidence>
<evidence type="ECO:0000256" key="9">
    <source>
        <dbReference type="ARBA" id="ARBA00022490"/>
    </source>
</evidence>
<dbReference type="GO" id="GO:0046417">
    <property type="term" value="P:chorismate metabolic process"/>
    <property type="evidence" value="ECO:0007669"/>
    <property type="project" value="InterPro"/>
</dbReference>
<protein>
    <recommendedName>
        <fullName evidence="7">Bifunctional chorismate mutase/prephenate dehydratase</fullName>
        <ecNumber evidence="6">4.2.1.51</ecNumber>
    </recommendedName>
    <alternativeName>
        <fullName evidence="17">Chorismate mutase-prephenate dehydratase</fullName>
    </alternativeName>
    <alternativeName>
        <fullName evidence="8">Prephenate dehydratase</fullName>
    </alternativeName>
    <alternativeName>
        <fullName evidence="16">p-protein</fullName>
    </alternativeName>
</protein>
<evidence type="ECO:0000259" key="22">
    <source>
        <dbReference type="PROSITE" id="PS51671"/>
    </source>
</evidence>
<dbReference type="PROSITE" id="PS51171">
    <property type="entry name" value="PREPHENATE_DEHYDR_3"/>
    <property type="match status" value="1"/>
</dbReference>
<evidence type="ECO:0000256" key="14">
    <source>
        <dbReference type="ARBA" id="ARBA00023239"/>
    </source>
</evidence>
<dbReference type="SMART" id="SM00830">
    <property type="entry name" value="CM_2"/>
    <property type="match status" value="1"/>
</dbReference>
<comment type="catalytic activity">
    <reaction evidence="18">
        <text>prephenate + H(+) = 3-phenylpyruvate + CO2 + H2O</text>
        <dbReference type="Rhea" id="RHEA:21648"/>
        <dbReference type="ChEBI" id="CHEBI:15377"/>
        <dbReference type="ChEBI" id="CHEBI:15378"/>
        <dbReference type="ChEBI" id="CHEBI:16526"/>
        <dbReference type="ChEBI" id="CHEBI:18005"/>
        <dbReference type="ChEBI" id="CHEBI:29934"/>
        <dbReference type="EC" id="4.2.1.51"/>
    </reaction>
</comment>
<dbReference type="InterPro" id="IPR002912">
    <property type="entry name" value="ACT_dom"/>
</dbReference>
<dbReference type="SUPFAM" id="SSF55021">
    <property type="entry name" value="ACT-like"/>
    <property type="match status" value="1"/>
</dbReference>
<evidence type="ECO:0000256" key="18">
    <source>
        <dbReference type="ARBA" id="ARBA00047848"/>
    </source>
</evidence>
<dbReference type="InterPro" id="IPR045865">
    <property type="entry name" value="ACT-like_dom_sf"/>
</dbReference>
<comment type="function">
    <text evidence="2">Catalyzes the Claisen rearrangement of chorismate to prephenate and the decarboxylation/dehydration of prephenate to phenylpyruvate.</text>
</comment>
<dbReference type="AlphaFoldDB" id="A0A9D1JAT2"/>
<keyword evidence="9" id="KW-0963">Cytoplasm</keyword>
<dbReference type="PIRSF" id="PIRSF001500">
    <property type="entry name" value="Chor_mut_pdt_Ppr"/>
    <property type="match status" value="1"/>
</dbReference>
<feature type="domain" description="Chorismate mutase" evidence="20">
    <location>
        <begin position="1"/>
        <end position="88"/>
    </location>
</feature>
<evidence type="ECO:0000256" key="7">
    <source>
        <dbReference type="ARBA" id="ARBA00014401"/>
    </source>
</evidence>
<proteinExistence type="predicted"/>
<dbReference type="GO" id="GO:0004106">
    <property type="term" value="F:chorismate mutase activity"/>
    <property type="evidence" value="ECO:0007669"/>
    <property type="project" value="UniProtKB-EC"/>
</dbReference>
<evidence type="ECO:0000256" key="16">
    <source>
        <dbReference type="ARBA" id="ARBA00031175"/>
    </source>
</evidence>
<dbReference type="SUPFAM" id="SSF53850">
    <property type="entry name" value="Periplasmic binding protein-like II"/>
    <property type="match status" value="1"/>
</dbReference>
<keyword evidence="15" id="KW-0511">Multifunctional enzyme</keyword>
<keyword evidence="10" id="KW-0028">Amino-acid biosynthesis</keyword>
<evidence type="ECO:0000256" key="13">
    <source>
        <dbReference type="ARBA" id="ARBA00023235"/>
    </source>
</evidence>
<evidence type="ECO:0000256" key="3">
    <source>
        <dbReference type="ARBA" id="ARBA00004496"/>
    </source>
</evidence>
<evidence type="ECO:0000259" key="21">
    <source>
        <dbReference type="PROSITE" id="PS51171"/>
    </source>
</evidence>
<dbReference type="Gene3D" id="3.30.70.260">
    <property type="match status" value="1"/>
</dbReference>
<dbReference type="InterPro" id="IPR036979">
    <property type="entry name" value="CM_dom_sf"/>
</dbReference>
<comment type="pathway">
    <text evidence="5">Metabolic intermediate biosynthesis; prephenate biosynthesis; prephenate from chorismate: step 1/1.</text>
</comment>
<dbReference type="PANTHER" id="PTHR21022">
    <property type="entry name" value="PREPHENATE DEHYDRATASE P PROTEIN"/>
    <property type="match status" value="1"/>
</dbReference>
<comment type="catalytic activity">
    <reaction evidence="1">
        <text>chorismate = prephenate</text>
        <dbReference type="Rhea" id="RHEA:13897"/>
        <dbReference type="ChEBI" id="CHEBI:29748"/>
        <dbReference type="ChEBI" id="CHEBI:29934"/>
        <dbReference type="EC" id="5.4.99.5"/>
    </reaction>
</comment>
<dbReference type="InterPro" id="IPR036263">
    <property type="entry name" value="Chorismate_II_sf"/>
</dbReference>
<dbReference type="PROSITE" id="PS00857">
    <property type="entry name" value="PREPHENATE_DEHYDR_1"/>
    <property type="match status" value="1"/>
</dbReference>
<feature type="domain" description="Prephenate dehydratase" evidence="21">
    <location>
        <begin position="111"/>
        <end position="291"/>
    </location>
</feature>
<dbReference type="PROSITE" id="PS51168">
    <property type="entry name" value="CHORISMATE_MUT_2"/>
    <property type="match status" value="1"/>
</dbReference>
<comment type="pathway">
    <text evidence="4">Amino-acid biosynthesis; L-phenylalanine biosynthesis; phenylpyruvate from prephenate: step 1/1.</text>
</comment>
<evidence type="ECO:0000256" key="17">
    <source>
        <dbReference type="ARBA" id="ARBA00031520"/>
    </source>
</evidence>
<dbReference type="PROSITE" id="PS51671">
    <property type="entry name" value="ACT"/>
    <property type="match status" value="1"/>
</dbReference>
<dbReference type="EMBL" id="DVHM01000108">
    <property type="protein sequence ID" value="HIR70981.1"/>
    <property type="molecule type" value="Genomic_DNA"/>
</dbReference>
<reference evidence="23" key="1">
    <citation type="submission" date="2020-10" db="EMBL/GenBank/DDBJ databases">
        <authorList>
            <person name="Gilroy R."/>
        </authorList>
    </citation>
    <scope>NUCLEOTIDE SEQUENCE</scope>
    <source>
        <strain evidence="23">ChiSjej5B23-6657</strain>
    </source>
</reference>
<dbReference type="Gene3D" id="3.40.190.10">
    <property type="entry name" value="Periplasmic binding protein-like II"/>
    <property type="match status" value="2"/>
</dbReference>
<evidence type="ECO:0000256" key="5">
    <source>
        <dbReference type="ARBA" id="ARBA00004817"/>
    </source>
</evidence>
<evidence type="ECO:0000256" key="4">
    <source>
        <dbReference type="ARBA" id="ARBA00004741"/>
    </source>
</evidence>
<sequence length="379" mass="43315">MKDLQDIRIELDEIDRQILALYERRLALAEDVAVYKEAHRKPVLDKAREDQKLKTLGDMASDDFSRQGILELFEQIMSTSRKKQYRYLASRGLVENHEFICQERFDFSGTRVVYQGLEGAYSQMAMQEFFPGIPEERTFHVKTWRDAMEAIRLGKADYAVLPIENSSAGVVAENYDLLMEYDVAIVGEQIIKIDHALLGVKGSRISDIRCVYSHPQALMQCASYLEREHPEFETISLKNTAAAARKVQEDGDRSQAAIAGARNAKIYDLEVLEEAIQDNKHNETRFIIVSGEKKYLARADKISICFELPNEKGSLYHTLSHFIFNGLNMSRIESRPLPGKNWEYRFFVDFAGNLREEAVQNALVGLAAETRGLRILGNY</sequence>
<comment type="subcellular location">
    <subcellularLocation>
        <location evidence="3">Cytoplasm</location>
    </subcellularLocation>
</comment>
<accession>A0A9D1JAT2</accession>
<gene>
    <name evidence="23" type="primary">pheA</name>
    <name evidence="23" type="ORF">IAA55_06850</name>
</gene>
<evidence type="ECO:0000256" key="10">
    <source>
        <dbReference type="ARBA" id="ARBA00022605"/>
    </source>
</evidence>
<dbReference type="PROSITE" id="PS00858">
    <property type="entry name" value="PREPHENATE_DEHYDR_2"/>
    <property type="match status" value="1"/>
</dbReference>
<dbReference type="CDD" id="cd04905">
    <property type="entry name" value="ACT_CM-PDT"/>
    <property type="match status" value="1"/>
</dbReference>
<evidence type="ECO:0000256" key="6">
    <source>
        <dbReference type="ARBA" id="ARBA00013147"/>
    </source>
</evidence>
<dbReference type="Gene3D" id="1.20.59.10">
    <property type="entry name" value="Chorismate mutase"/>
    <property type="match status" value="1"/>
</dbReference>
<dbReference type="GO" id="GO:0004664">
    <property type="term" value="F:prephenate dehydratase activity"/>
    <property type="evidence" value="ECO:0007669"/>
    <property type="project" value="UniProtKB-EC"/>
</dbReference>
<dbReference type="SUPFAM" id="SSF48600">
    <property type="entry name" value="Chorismate mutase II"/>
    <property type="match status" value="1"/>
</dbReference>
<dbReference type="InterPro" id="IPR002701">
    <property type="entry name" value="CM_II_prokaryot"/>
</dbReference>
<dbReference type="InterPro" id="IPR001086">
    <property type="entry name" value="Preph_deHydtase"/>
</dbReference>
<evidence type="ECO:0000256" key="11">
    <source>
        <dbReference type="ARBA" id="ARBA00023141"/>
    </source>
</evidence>
<dbReference type="CDD" id="cd13631">
    <property type="entry name" value="PBP2_Ct-PDT_like"/>
    <property type="match status" value="1"/>
</dbReference>
<reference evidence="23" key="2">
    <citation type="journal article" date="2021" name="PeerJ">
        <title>Extensive microbial diversity within the chicken gut microbiome revealed by metagenomics and culture.</title>
        <authorList>
            <person name="Gilroy R."/>
            <person name="Ravi A."/>
            <person name="Getino M."/>
            <person name="Pursley I."/>
            <person name="Horton D.L."/>
            <person name="Alikhan N.F."/>
            <person name="Baker D."/>
            <person name="Gharbi K."/>
            <person name="Hall N."/>
            <person name="Watson M."/>
            <person name="Adriaenssens E.M."/>
            <person name="Foster-Nyarko E."/>
            <person name="Jarju S."/>
            <person name="Secka A."/>
            <person name="Antonio M."/>
            <person name="Oren A."/>
            <person name="Chaudhuri R.R."/>
            <person name="La Ragione R."/>
            <person name="Hildebrand F."/>
            <person name="Pallen M.J."/>
        </authorList>
    </citation>
    <scope>NUCLEOTIDE SEQUENCE</scope>
    <source>
        <strain evidence="23">ChiSjej5B23-6657</strain>
    </source>
</reference>
<evidence type="ECO:0000313" key="24">
    <source>
        <dbReference type="Proteomes" id="UP000823912"/>
    </source>
</evidence>
<keyword evidence="12" id="KW-0584">Phenylalanine biosynthesis</keyword>
<feature type="site" description="Essential for prephenate dehydratase activity" evidence="19">
    <location>
        <position position="284"/>
    </location>
</feature>
<evidence type="ECO:0000256" key="12">
    <source>
        <dbReference type="ARBA" id="ARBA00023222"/>
    </source>
</evidence>
<dbReference type="PANTHER" id="PTHR21022:SF19">
    <property type="entry name" value="PREPHENATE DEHYDRATASE-RELATED"/>
    <property type="match status" value="1"/>
</dbReference>
<dbReference type="EC" id="4.2.1.51" evidence="6"/>
<evidence type="ECO:0000256" key="19">
    <source>
        <dbReference type="PIRSR" id="PIRSR001500-2"/>
    </source>
</evidence>
<dbReference type="GO" id="GO:0005737">
    <property type="term" value="C:cytoplasm"/>
    <property type="evidence" value="ECO:0007669"/>
    <property type="project" value="UniProtKB-SubCell"/>
</dbReference>
<keyword evidence="13" id="KW-0413">Isomerase</keyword>
<evidence type="ECO:0000256" key="8">
    <source>
        <dbReference type="ARBA" id="ARBA00021872"/>
    </source>
</evidence>
<dbReference type="GO" id="GO:0009094">
    <property type="term" value="P:L-phenylalanine biosynthetic process"/>
    <property type="evidence" value="ECO:0007669"/>
    <property type="project" value="UniProtKB-KW"/>
</dbReference>
<dbReference type="Pfam" id="PF01817">
    <property type="entry name" value="CM_2"/>
    <property type="match status" value="1"/>
</dbReference>
<evidence type="ECO:0000259" key="20">
    <source>
        <dbReference type="PROSITE" id="PS51168"/>
    </source>
</evidence>